<dbReference type="AlphaFoldDB" id="A0A087NR20"/>
<name>A0A087NR20_BURPY</name>
<dbReference type="GO" id="GO:0003677">
    <property type="term" value="F:DNA binding"/>
    <property type="evidence" value="ECO:0007669"/>
    <property type="project" value="UniProtKB-KW"/>
</dbReference>
<dbReference type="SMART" id="SM00895">
    <property type="entry name" value="FCD"/>
    <property type="match status" value="1"/>
</dbReference>
<keyword evidence="2" id="KW-0238">DNA-binding</keyword>
<dbReference type="PANTHER" id="PTHR43537">
    <property type="entry name" value="TRANSCRIPTIONAL REGULATOR, GNTR FAMILY"/>
    <property type="match status" value="1"/>
</dbReference>
<dbReference type="EMBL" id="QJJY01000002">
    <property type="protein sequence ID" value="PXX39049.1"/>
    <property type="molecule type" value="Genomic_DNA"/>
</dbReference>
<reference evidence="4 5" key="1">
    <citation type="submission" date="2018-05" db="EMBL/GenBank/DDBJ databases">
        <title>Comparative genomics of bacterial root endophytes of switchgrass collected from native prairies over two seasons.</title>
        <authorList>
            <person name="Tang Y."/>
        </authorList>
    </citation>
    <scope>NUCLEOTIDE SEQUENCE [LARGE SCALE GENOMIC DNA]</scope>
    <source>
        <strain evidence="4 5">NFIX32</strain>
    </source>
</reference>
<dbReference type="PROSITE" id="PS50949">
    <property type="entry name" value="HTH_GNTR"/>
    <property type="match status" value="1"/>
</dbReference>
<dbReference type="InterPro" id="IPR036388">
    <property type="entry name" value="WH-like_DNA-bd_sf"/>
</dbReference>
<accession>A0A087NR20</accession>
<dbReference type="InterPro" id="IPR011711">
    <property type="entry name" value="GntR_C"/>
</dbReference>
<evidence type="ECO:0000313" key="5">
    <source>
        <dbReference type="Proteomes" id="UP000247755"/>
    </source>
</evidence>
<dbReference type="SUPFAM" id="SSF48008">
    <property type="entry name" value="GntR ligand-binding domain-like"/>
    <property type="match status" value="1"/>
</dbReference>
<dbReference type="RefSeq" id="WP_034183131.1">
    <property type="nucleotide sequence ID" value="NZ_CADEQQ010000005.1"/>
</dbReference>
<dbReference type="InterPro" id="IPR000524">
    <property type="entry name" value="Tscrpt_reg_HTH_GntR"/>
</dbReference>
<keyword evidence="1" id="KW-0805">Transcription regulation</keyword>
<dbReference type="InterPro" id="IPR008920">
    <property type="entry name" value="TF_FadR/GntR_C"/>
</dbReference>
<evidence type="ECO:0000256" key="2">
    <source>
        <dbReference type="ARBA" id="ARBA00023125"/>
    </source>
</evidence>
<gene>
    <name evidence="4" type="ORF">NA66_1002162</name>
</gene>
<evidence type="ECO:0000256" key="3">
    <source>
        <dbReference type="ARBA" id="ARBA00023163"/>
    </source>
</evidence>
<dbReference type="CDD" id="cd07377">
    <property type="entry name" value="WHTH_GntR"/>
    <property type="match status" value="1"/>
</dbReference>
<keyword evidence="3" id="KW-0804">Transcription</keyword>
<dbReference type="Gene3D" id="1.10.10.10">
    <property type="entry name" value="Winged helix-like DNA-binding domain superfamily/Winged helix DNA-binding domain"/>
    <property type="match status" value="1"/>
</dbReference>
<comment type="caution">
    <text evidence="4">The sequence shown here is derived from an EMBL/GenBank/DDBJ whole genome shotgun (WGS) entry which is preliminary data.</text>
</comment>
<organism evidence="4 5">
    <name type="scientific">Burkholderia pyrrocinia</name>
    <name type="common">Pseudomonas pyrrocinia</name>
    <dbReference type="NCBI Taxonomy" id="60550"/>
    <lineage>
        <taxon>Bacteria</taxon>
        <taxon>Pseudomonadati</taxon>
        <taxon>Pseudomonadota</taxon>
        <taxon>Betaproteobacteria</taxon>
        <taxon>Burkholderiales</taxon>
        <taxon>Burkholderiaceae</taxon>
        <taxon>Burkholderia</taxon>
        <taxon>Burkholderia cepacia complex</taxon>
    </lineage>
</organism>
<dbReference type="Pfam" id="PF00392">
    <property type="entry name" value="GntR"/>
    <property type="match status" value="1"/>
</dbReference>
<sequence length="253" mass="27731">MSVPTFPAAPRRRARSLAQDVVDALTAQIENGTLRPGDKLPTETEVMAAQGVSRTVVREAISRMQASGLVETRHGIGSFVLEPSRRQALGIDPATITTLRDVLAVLELRISLESECASLAAQRANDTDLAALRRALDAIATGAGGGRDTAQLDYQFHLQIAQSTGNRYFVDIMTQLGTSIIPRTRVNSARFAGDDLERYVGRLNHEHEDIYEAIARHDPEAARAAMRTHLTNSRERLRRAHEAAEAERDTQAN</sequence>
<evidence type="ECO:0000256" key="1">
    <source>
        <dbReference type="ARBA" id="ARBA00023015"/>
    </source>
</evidence>
<dbReference type="InterPro" id="IPR036390">
    <property type="entry name" value="WH_DNA-bd_sf"/>
</dbReference>
<proteinExistence type="predicted"/>
<dbReference type="SUPFAM" id="SSF46785">
    <property type="entry name" value="Winged helix' DNA-binding domain"/>
    <property type="match status" value="1"/>
</dbReference>
<dbReference type="Gene3D" id="1.20.120.530">
    <property type="entry name" value="GntR ligand-binding domain-like"/>
    <property type="match status" value="1"/>
</dbReference>
<dbReference type="Proteomes" id="UP000247755">
    <property type="component" value="Unassembled WGS sequence"/>
</dbReference>
<evidence type="ECO:0000313" key="4">
    <source>
        <dbReference type="EMBL" id="PXX39049.1"/>
    </source>
</evidence>
<dbReference type="PRINTS" id="PR00035">
    <property type="entry name" value="HTHGNTR"/>
</dbReference>
<dbReference type="SMART" id="SM00345">
    <property type="entry name" value="HTH_GNTR"/>
    <property type="match status" value="1"/>
</dbReference>
<dbReference type="Pfam" id="PF07729">
    <property type="entry name" value="FCD"/>
    <property type="match status" value="1"/>
</dbReference>
<protein>
    <submittedName>
        <fullName evidence="4">GntR family transcriptional regulator</fullName>
    </submittedName>
</protein>
<dbReference type="PANTHER" id="PTHR43537:SF5">
    <property type="entry name" value="UXU OPERON TRANSCRIPTIONAL REGULATOR"/>
    <property type="match status" value="1"/>
</dbReference>
<dbReference type="GO" id="GO:0003700">
    <property type="term" value="F:DNA-binding transcription factor activity"/>
    <property type="evidence" value="ECO:0007669"/>
    <property type="project" value="InterPro"/>
</dbReference>